<dbReference type="EMBL" id="AHMM02000015">
    <property type="protein sequence ID" value="EQA37897.1"/>
    <property type="molecule type" value="Genomic_DNA"/>
</dbReference>
<gene>
    <name evidence="2" type="ORF">LEP1GSC047_4174</name>
</gene>
<reference evidence="2 3" key="1">
    <citation type="submission" date="2013-05" db="EMBL/GenBank/DDBJ databases">
        <authorList>
            <person name="Harkins D.M."/>
            <person name="Durkin A.S."/>
            <person name="Brinkac L.M."/>
            <person name="Haft D.H."/>
            <person name="Selengut J.D."/>
            <person name="Sanka R."/>
            <person name="DePew J."/>
            <person name="Purushe J."/>
            <person name="Hartskeerl R.A."/>
            <person name="Ahmed A."/>
            <person name="van der Linden H."/>
            <person name="Goris M.G.A."/>
            <person name="Vinetz J.M."/>
            <person name="Sutton G.G."/>
            <person name="Nierman W.C."/>
            <person name="Fouts D.E."/>
        </authorList>
    </citation>
    <scope>NUCLEOTIDE SEQUENCE [LARGE SCALE GENOMIC DNA]</scope>
    <source>
        <strain evidence="2 3">10</strain>
    </source>
</reference>
<proteinExistence type="predicted"/>
<keyword evidence="1" id="KW-1133">Transmembrane helix</keyword>
<evidence type="ECO:0000313" key="2">
    <source>
        <dbReference type="EMBL" id="EQA37897.1"/>
    </source>
</evidence>
<organism evidence="2 3">
    <name type="scientific">Leptospira inadai serovar Lyme str. 10</name>
    <dbReference type="NCBI Taxonomy" id="1049790"/>
    <lineage>
        <taxon>Bacteria</taxon>
        <taxon>Pseudomonadati</taxon>
        <taxon>Spirochaetota</taxon>
        <taxon>Spirochaetia</taxon>
        <taxon>Leptospirales</taxon>
        <taxon>Leptospiraceae</taxon>
        <taxon>Leptospira</taxon>
    </lineage>
</organism>
<keyword evidence="2" id="KW-0449">Lipoprotein</keyword>
<feature type="transmembrane region" description="Helical" evidence="1">
    <location>
        <begin position="12"/>
        <end position="30"/>
    </location>
</feature>
<dbReference type="Proteomes" id="UP000018719">
    <property type="component" value="Unassembled WGS sequence"/>
</dbReference>
<evidence type="ECO:0000256" key="1">
    <source>
        <dbReference type="SAM" id="Phobius"/>
    </source>
</evidence>
<keyword evidence="1" id="KW-0812">Transmembrane</keyword>
<accession>V6HDH3</accession>
<comment type="caution">
    <text evidence="2">The sequence shown here is derived from an EMBL/GenBank/DDBJ whole genome shotgun (WGS) entry which is preliminary data.</text>
</comment>
<keyword evidence="1" id="KW-0472">Membrane</keyword>
<name>V6HDH3_9LEPT</name>
<evidence type="ECO:0000313" key="3">
    <source>
        <dbReference type="Proteomes" id="UP000018719"/>
    </source>
</evidence>
<sequence>MRSFEILKSYRGFTGSAAAFIFLSCISMSLDRENSKIVDGI</sequence>
<protein>
    <submittedName>
        <fullName evidence="2">Putative lipoprotein</fullName>
    </submittedName>
</protein>
<dbReference type="AlphaFoldDB" id="V6HDH3"/>
<dbReference type="PROSITE" id="PS51257">
    <property type="entry name" value="PROKAR_LIPOPROTEIN"/>
    <property type="match status" value="1"/>
</dbReference>